<evidence type="ECO:0000259" key="1">
    <source>
        <dbReference type="Pfam" id="PF16787"/>
    </source>
</evidence>
<feature type="domain" description="Ndc10" evidence="1">
    <location>
        <begin position="42"/>
        <end position="148"/>
    </location>
</feature>
<reference evidence="2 3" key="1">
    <citation type="submission" date="2020-12" db="EMBL/GenBank/DDBJ databases">
        <title>Metabolic potential, ecology and presence of endohyphal bacteria is reflected in genomic diversity of Mucoromycotina.</title>
        <authorList>
            <person name="Muszewska A."/>
            <person name="Okrasinska A."/>
            <person name="Steczkiewicz K."/>
            <person name="Drgas O."/>
            <person name="Orlowska M."/>
            <person name="Perlinska-Lenart U."/>
            <person name="Aleksandrzak-Piekarczyk T."/>
            <person name="Szatraj K."/>
            <person name="Zielenkiewicz U."/>
            <person name="Pilsyk S."/>
            <person name="Malc E."/>
            <person name="Mieczkowski P."/>
            <person name="Kruszewska J.S."/>
            <person name="Biernat P."/>
            <person name="Pawlowska J."/>
        </authorList>
    </citation>
    <scope>NUCLEOTIDE SEQUENCE [LARGE SCALE GENOMIC DNA]</scope>
    <source>
        <strain evidence="2 3">CBS 142.35</strain>
    </source>
</reference>
<dbReference type="InterPro" id="IPR031872">
    <property type="entry name" value="NDC10_II"/>
</dbReference>
<dbReference type="AlphaFoldDB" id="A0A8H7VMD3"/>
<sequence>MHSNRKTRRENYVDRGIGTLNDGYNYDEMVSVSLYFFDRATESEMRNRASFLMHHMMMLRGESSRFAEFADLFGMSFPEDEIHSTSFPVFAFHTDFGKILSNGNQSNFATIRHKDFRVCAFGAVAFYLFYRFHISNEKFPEFTKNQDCLHTIHAGRGSGARDAELRGATEDQLQRHGCWNMQSMERHYLMKLSRSSIRAVNGFPTTQGWYWLPRALIEPSESL</sequence>
<dbReference type="Gene3D" id="1.10.443.20">
    <property type="entry name" value="Centromere DNA-binding protein complex CBF3 subunit, domain 2"/>
    <property type="match status" value="2"/>
</dbReference>
<evidence type="ECO:0000313" key="2">
    <source>
        <dbReference type="EMBL" id="KAG2228006.1"/>
    </source>
</evidence>
<dbReference type="Pfam" id="PF16787">
    <property type="entry name" value="NDC10_II"/>
    <property type="match status" value="1"/>
</dbReference>
<name>A0A8H7VMD3_9FUNG</name>
<dbReference type="InterPro" id="IPR038279">
    <property type="entry name" value="Ndc10_dom2_sf"/>
</dbReference>
<organism evidence="2 3">
    <name type="scientific">Circinella minor</name>
    <dbReference type="NCBI Taxonomy" id="1195481"/>
    <lineage>
        <taxon>Eukaryota</taxon>
        <taxon>Fungi</taxon>
        <taxon>Fungi incertae sedis</taxon>
        <taxon>Mucoromycota</taxon>
        <taxon>Mucoromycotina</taxon>
        <taxon>Mucoromycetes</taxon>
        <taxon>Mucorales</taxon>
        <taxon>Lichtheimiaceae</taxon>
        <taxon>Circinella</taxon>
    </lineage>
</organism>
<accession>A0A8H7VMD3</accession>
<comment type="caution">
    <text evidence="2">The sequence shown here is derived from an EMBL/GenBank/DDBJ whole genome shotgun (WGS) entry which is preliminary data.</text>
</comment>
<evidence type="ECO:0000313" key="3">
    <source>
        <dbReference type="Proteomes" id="UP000646827"/>
    </source>
</evidence>
<proteinExistence type="predicted"/>
<keyword evidence="3" id="KW-1185">Reference proteome</keyword>
<protein>
    <recommendedName>
        <fullName evidence="1">Ndc10 domain-containing protein</fullName>
    </recommendedName>
</protein>
<gene>
    <name evidence="2" type="ORF">INT45_012030</name>
</gene>
<dbReference type="Proteomes" id="UP000646827">
    <property type="component" value="Unassembled WGS sequence"/>
</dbReference>
<dbReference type="GO" id="GO:0003677">
    <property type="term" value="F:DNA binding"/>
    <property type="evidence" value="ECO:0007669"/>
    <property type="project" value="InterPro"/>
</dbReference>
<dbReference type="EMBL" id="JAEPRB010000003">
    <property type="protein sequence ID" value="KAG2228006.1"/>
    <property type="molecule type" value="Genomic_DNA"/>
</dbReference>
<dbReference type="OrthoDB" id="2281860at2759"/>